<comment type="caution">
    <text evidence="9">The sequence shown here is derived from an EMBL/GenBank/DDBJ whole genome shotgun (WGS) entry which is preliminary data.</text>
</comment>
<evidence type="ECO:0000256" key="7">
    <source>
        <dbReference type="ARBA" id="ARBA00049244"/>
    </source>
</evidence>
<evidence type="ECO:0000256" key="4">
    <source>
        <dbReference type="ARBA" id="ARBA00022695"/>
    </source>
</evidence>
<dbReference type="InterPro" id="IPR004622">
    <property type="entry name" value="DNA_pol_HolB"/>
</dbReference>
<name>A0ABU6MNR6_9BACI</name>
<dbReference type="NCBIfam" id="NF005972">
    <property type="entry name" value="PRK08058.1"/>
    <property type="match status" value="1"/>
</dbReference>
<evidence type="ECO:0000256" key="6">
    <source>
        <dbReference type="ARBA" id="ARBA00022932"/>
    </source>
</evidence>
<dbReference type="EMBL" id="JARMAB010000046">
    <property type="protein sequence ID" value="MED1206028.1"/>
    <property type="molecule type" value="Genomic_DNA"/>
</dbReference>
<keyword evidence="3 9" id="KW-0808">Transferase</keyword>
<protein>
    <recommendedName>
        <fullName evidence="2">DNA polymerase III subunit delta'</fullName>
        <ecNumber evidence="1">2.7.7.7</ecNumber>
    </recommendedName>
</protein>
<dbReference type="Pfam" id="PF09115">
    <property type="entry name" value="DNApol3-delta_C"/>
    <property type="match status" value="1"/>
</dbReference>
<organism evidence="9 10">
    <name type="scientific">Heyndrickxia acidicola</name>
    <dbReference type="NCBI Taxonomy" id="209389"/>
    <lineage>
        <taxon>Bacteria</taxon>
        <taxon>Bacillati</taxon>
        <taxon>Bacillota</taxon>
        <taxon>Bacilli</taxon>
        <taxon>Bacillales</taxon>
        <taxon>Bacillaceae</taxon>
        <taxon>Heyndrickxia</taxon>
    </lineage>
</organism>
<dbReference type="Gene3D" id="3.40.50.300">
    <property type="entry name" value="P-loop containing nucleotide triphosphate hydrolases"/>
    <property type="match status" value="1"/>
</dbReference>
<feature type="domain" description="DNA polymerase III delta subunit C-terminal" evidence="8">
    <location>
        <begin position="249"/>
        <end position="331"/>
    </location>
</feature>
<keyword evidence="5" id="KW-0235">DNA replication</keyword>
<reference evidence="9 10" key="1">
    <citation type="submission" date="2023-03" db="EMBL/GenBank/DDBJ databases">
        <title>Bacillus Genome Sequencing.</title>
        <authorList>
            <person name="Dunlap C."/>
        </authorList>
    </citation>
    <scope>NUCLEOTIDE SEQUENCE [LARGE SCALE GENOMIC DNA]</scope>
    <source>
        <strain evidence="9 10">B-23453</strain>
    </source>
</reference>
<dbReference type="InterPro" id="IPR015199">
    <property type="entry name" value="DNA_pol_III_delta_C"/>
</dbReference>
<evidence type="ECO:0000256" key="5">
    <source>
        <dbReference type="ARBA" id="ARBA00022705"/>
    </source>
</evidence>
<evidence type="ECO:0000313" key="10">
    <source>
        <dbReference type="Proteomes" id="UP001341444"/>
    </source>
</evidence>
<dbReference type="Pfam" id="PF13177">
    <property type="entry name" value="DNA_pol3_delta2"/>
    <property type="match status" value="1"/>
</dbReference>
<dbReference type="InterPro" id="IPR050238">
    <property type="entry name" value="DNA_Rep/Repair_Clamp_Loader"/>
</dbReference>
<dbReference type="PANTHER" id="PTHR11669">
    <property type="entry name" value="REPLICATION FACTOR C / DNA POLYMERASE III GAMMA-TAU SUBUNIT"/>
    <property type="match status" value="1"/>
</dbReference>
<keyword evidence="4 9" id="KW-0548">Nucleotidyltransferase</keyword>
<sequence length="337" mass="38215">MELTVTWDELKNVQPLAAKVLKNGILKKRLAHAYLFEGERGTGKQEAGVLLAKSLFCLEPQDSINPCGGCTNCRRIENGNHPDVHFVEPDGLSIKKEQIRNLQQEFAKSGVESKKKLYMVVHADKMTINAANSLLKFLEEPNSETIAILITEQIQRILPTILSRCQVVSFKPFPSHYLKTKLLESGVNPNISLLLSTITNNKQEAILLNNDEWFAQARILVLKLYEALKKDSLYAMVSLQEDWISHFSEKQQLDLGLDLLLYIYKDLLSHQIGDEEQLLYPDRQSEFEADSLQLSPRSLSEKMTAILEAKRKLNANMNPQLLMEQLVLKLQEGSTVV</sequence>
<evidence type="ECO:0000256" key="2">
    <source>
        <dbReference type="ARBA" id="ARBA00014363"/>
    </source>
</evidence>
<dbReference type="PANTHER" id="PTHR11669:SF8">
    <property type="entry name" value="DNA POLYMERASE III SUBUNIT DELTA"/>
    <property type="match status" value="1"/>
</dbReference>
<dbReference type="RefSeq" id="WP_066267809.1">
    <property type="nucleotide sequence ID" value="NZ_JARMAB010000046.1"/>
</dbReference>
<gene>
    <name evidence="9" type="primary">holB</name>
    <name evidence="9" type="ORF">P4T90_23660</name>
</gene>
<evidence type="ECO:0000256" key="3">
    <source>
        <dbReference type="ARBA" id="ARBA00022679"/>
    </source>
</evidence>
<keyword evidence="10" id="KW-1185">Reference proteome</keyword>
<dbReference type="NCBIfam" id="TIGR00678">
    <property type="entry name" value="holB"/>
    <property type="match status" value="1"/>
</dbReference>
<dbReference type="Proteomes" id="UP001341444">
    <property type="component" value="Unassembled WGS sequence"/>
</dbReference>
<comment type="catalytic activity">
    <reaction evidence="7">
        <text>DNA(n) + a 2'-deoxyribonucleoside 5'-triphosphate = DNA(n+1) + diphosphate</text>
        <dbReference type="Rhea" id="RHEA:22508"/>
        <dbReference type="Rhea" id="RHEA-COMP:17339"/>
        <dbReference type="Rhea" id="RHEA-COMP:17340"/>
        <dbReference type="ChEBI" id="CHEBI:33019"/>
        <dbReference type="ChEBI" id="CHEBI:61560"/>
        <dbReference type="ChEBI" id="CHEBI:173112"/>
        <dbReference type="EC" id="2.7.7.7"/>
    </reaction>
</comment>
<dbReference type="GO" id="GO:0003887">
    <property type="term" value="F:DNA-directed DNA polymerase activity"/>
    <property type="evidence" value="ECO:0007669"/>
    <property type="project" value="UniProtKB-EC"/>
</dbReference>
<dbReference type="InterPro" id="IPR027417">
    <property type="entry name" value="P-loop_NTPase"/>
</dbReference>
<evidence type="ECO:0000313" key="9">
    <source>
        <dbReference type="EMBL" id="MED1206028.1"/>
    </source>
</evidence>
<keyword evidence="6" id="KW-0239">DNA-directed DNA polymerase</keyword>
<accession>A0ABU6MNR6</accession>
<evidence type="ECO:0000259" key="8">
    <source>
        <dbReference type="Pfam" id="PF09115"/>
    </source>
</evidence>
<dbReference type="EC" id="2.7.7.7" evidence="1"/>
<proteinExistence type="predicted"/>
<dbReference type="SUPFAM" id="SSF52540">
    <property type="entry name" value="P-loop containing nucleoside triphosphate hydrolases"/>
    <property type="match status" value="1"/>
</dbReference>
<evidence type="ECO:0000256" key="1">
    <source>
        <dbReference type="ARBA" id="ARBA00012417"/>
    </source>
</evidence>